<evidence type="ECO:0000313" key="5">
    <source>
        <dbReference type="EMBL" id="KAL0450642.1"/>
    </source>
</evidence>
<gene>
    <name evidence="5" type="ORF">Slati_1620600</name>
</gene>
<dbReference type="AlphaFoldDB" id="A0AAW2X911"/>
<protein>
    <submittedName>
        <fullName evidence="5">Protein SUPPRESSOR OF QUENCHING 1, chloroplastic</fullName>
    </submittedName>
</protein>
<comment type="caution">
    <text evidence="5">The sequence shown here is derived from an EMBL/GenBank/DDBJ whole genome shotgun (WGS) entry which is preliminary data.</text>
</comment>
<sequence>MGKNRIVLLVILMVFLAGCSSVSASPAARIVSGVVTNVVSTIFKRLWSLKSTSKTATSTRSMMKFESGYTVETVFDGSKLGIEPYSVEVSATGEVLVLDSENSNIYKISNPLSRYSRPKLLAGSAEGYTGHVDGKLREARMNHPKGLAVDDNGNVYVADTMNMAIRKISDTGVVTIAGGKVGRGGGHVDGPSEDAKFSDDFDVVYIGSSCSLLVIDRGNQAIREIQLHEEDCSPQEDTNLHLGIAVLAAACFFGYMLALLQRRISTMLFPDTEPKAYAKAMPPAPYQKPPPKSVLPPLIPAEDDYDKEEEGLFSSLGRLFVYTGSSIVEIFSGLFSGFRKNPPIITCSSITITLQDTGTLGPYKRAL</sequence>
<dbReference type="InterPro" id="IPR001258">
    <property type="entry name" value="NHL_repeat"/>
</dbReference>
<feature type="repeat" description="NHL" evidence="2">
    <location>
        <begin position="142"/>
        <end position="171"/>
    </location>
</feature>
<evidence type="ECO:0000256" key="1">
    <source>
        <dbReference type="ARBA" id="ARBA00022737"/>
    </source>
</evidence>
<keyword evidence="1" id="KW-0677">Repeat</keyword>
<dbReference type="SUPFAM" id="SSF101898">
    <property type="entry name" value="NHL repeat"/>
    <property type="match status" value="1"/>
</dbReference>
<keyword evidence="3" id="KW-0732">Signal</keyword>
<dbReference type="InterPro" id="IPR056822">
    <property type="entry name" value="TEN_NHL"/>
</dbReference>
<accession>A0AAW2X911</accession>
<dbReference type="PANTHER" id="PTHR13833:SF78">
    <property type="entry name" value="POTASSIUM TRANSPORTER"/>
    <property type="match status" value="1"/>
</dbReference>
<organism evidence="5">
    <name type="scientific">Sesamum latifolium</name>
    <dbReference type="NCBI Taxonomy" id="2727402"/>
    <lineage>
        <taxon>Eukaryota</taxon>
        <taxon>Viridiplantae</taxon>
        <taxon>Streptophyta</taxon>
        <taxon>Embryophyta</taxon>
        <taxon>Tracheophyta</taxon>
        <taxon>Spermatophyta</taxon>
        <taxon>Magnoliopsida</taxon>
        <taxon>eudicotyledons</taxon>
        <taxon>Gunneridae</taxon>
        <taxon>Pentapetalae</taxon>
        <taxon>asterids</taxon>
        <taxon>lamiids</taxon>
        <taxon>Lamiales</taxon>
        <taxon>Pedaliaceae</taxon>
        <taxon>Sesamum</taxon>
    </lineage>
</organism>
<dbReference type="PROSITE" id="PS51257">
    <property type="entry name" value="PROKAR_LIPOPROTEIN"/>
    <property type="match status" value="1"/>
</dbReference>
<dbReference type="PANTHER" id="PTHR13833">
    <property type="match status" value="1"/>
</dbReference>
<name>A0AAW2X911_9LAMI</name>
<dbReference type="PROSITE" id="PS51125">
    <property type="entry name" value="NHL"/>
    <property type="match status" value="1"/>
</dbReference>
<reference evidence="5" key="1">
    <citation type="submission" date="2020-06" db="EMBL/GenBank/DDBJ databases">
        <authorList>
            <person name="Li T."/>
            <person name="Hu X."/>
            <person name="Zhang T."/>
            <person name="Song X."/>
            <person name="Zhang H."/>
            <person name="Dai N."/>
            <person name="Sheng W."/>
            <person name="Hou X."/>
            <person name="Wei L."/>
        </authorList>
    </citation>
    <scope>NUCLEOTIDE SEQUENCE</scope>
    <source>
        <strain evidence="5">KEN1</strain>
        <tissue evidence="5">Leaf</tissue>
    </source>
</reference>
<feature type="chain" id="PRO_5043452961" evidence="3">
    <location>
        <begin position="25"/>
        <end position="367"/>
    </location>
</feature>
<dbReference type="EMBL" id="JACGWN010000005">
    <property type="protein sequence ID" value="KAL0450642.1"/>
    <property type="molecule type" value="Genomic_DNA"/>
</dbReference>
<dbReference type="InterPro" id="IPR011042">
    <property type="entry name" value="6-blade_b-propeller_TolB-like"/>
</dbReference>
<evidence type="ECO:0000256" key="3">
    <source>
        <dbReference type="SAM" id="SignalP"/>
    </source>
</evidence>
<dbReference type="Pfam" id="PF25021">
    <property type="entry name" value="TEN_NHL"/>
    <property type="match status" value="1"/>
</dbReference>
<reference evidence="5" key="2">
    <citation type="journal article" date="2024" name="Plant">
        <title>Genomic evolution and insights into agronomic trait innovations of Sesamum species.</title>
        <authorList>
            <person name="Miao H."/>
            <person name="Wang L."/>
            <person name="Qu L."/>
            <person name="Liu H."/>
            <person name="Sun Y."/>
            <person name="Le M."/>
            <person name="Wang Q."/>
            <person name="Wei S."/>
            <person name="Zheng Y."/>
            <person name="Lin W."/>
            <person name="Duan Y."/>
            <person name="Cao H."/>
            <person name="Xiong S."/>
            <person name="Wang X."/>
            <person name="Wei L."/>
            <person name="Li C."/>
            <person name="Ma Q."/>
            <person name="Ju M."/>
            <person name="Zhao R."/>
            <person name="Li G."/>
            <person name="Mu C."/>
            <person name="Tian Q."/>
            <person name="Mei H."/>
            <person name="Zhang T."/>
            <person name="Gao T."/>
            <person name="Zhang H."/>
        </authorList>
    </citation>
    <scope>NUCLEOTIDE SEQUENCE</scope>
    <source>
        <strain evidence="5">KEN1</strain>
    </source>
</reference>
<feature type="signal peptide" evidence="3">
    <location>
        <begin position="1"/>
        <end position="24"/>
    </location>
</feature>
<proteinExistence type="predicted"/>
<evidence type="ECO:0000259" key="4">
    <source>
        <dbReference type="Pfam" id="PF25021"/>
    </source>
</evidence>
<feature type="domain" description="Teneurin NHL" evidence="4">
    <location>
        <begin position="134"/>
        <end position="176"/>
    </location>
</feature>
<evidence type="ECO:0000256" key="2">
    <source>
        <dbReference type="PROSITE-ProRule" id="PRU00504"/>
    </source>
</evidence>
<dbReference type="Gene3D" id="2.120.10.30">
    <property type="entry name" value="TolB, C-terminal domain"/>
    <property type="match status" value="1"/>
</dbReference>